<name>A0A4R2CNT2_SHIGR</name>
<keyword evidence="2" id="KW-1185">Reference proteome</keyword>
<organism evidence="1 2">
    <name type="scientific">Shinella granuli</name>
    <dbReference type="NCBI Taxonomy" id="323621"/>
    <lineage>
        <taxon>Bacteria</taxon>
        <taxon>Pseudomonadati</taxon>
        <taxon>Pseudomonadota</taxon>
        <taxon>Alphaproteobacteria</taxon>
        <taxon>Hyphomicrobiales</taxon>
        <taxon>Rhizobiaceae</taxon>
        <taxon>Shinella</taxon>
    </lineage>
</organism>
<gene>
    <name evidence="1" type="ORF">EV665_11278</name>
</gene>
<dbReference type="AlphaFoldDB" id="A0A4R2CNT2"/>
<evidence type="ECO:0000313" key="1">
    <source>
        <dbReference type="EMBL" id="TCN42343.1"/>
    </source>
</evidence>
<dbReference type="Proteomes" id="UP000295351">
    <property type="component" value="Unassembled WGS sequence"/>
</dbReference>
<sequence length="34" mass="3981">MDFNPTANRLRFVLGEIRIHAAFHYPFENPVVHA</sequence>
<dbReference type="EMBL" id="SLVX01000012">
    <property type="protein sequence ID" value="TCN42343.1"/>
    <property type="molecule type" value="Genomic_DNA"/>
</dbReference>
<proteinExistence type="predicted"/>
<reference evidence="1 2" key="1">
    <citation type="submission" date="2019-03" db="EMBL/GenBank/DDBJ databases">
        <title>Genomic Encyclopedia of Type Strains, Phase IV (KMG-IV): sequencing the most valuable type-strain genomes for metagenomic binning, comparative biology and taxonomic classification.</title>
        <authorList>
            <person name="Goeker M."/>
        </authorList>
    </citation>
    <scope>NUCLEOTIDE SEQUENCE [LARGE SCALE GENOMIC DNA]</scope>
    <source>
        <strain evidence="1 2">DSM 18401</strain>
    </source>
</reference>
<accession>A0A4R2CNT2</accession>
<protein>
    <submittedName>
        <fullName evidence="1">Uncharacterized protein</fullName>
    </submittedName>
</protein>
<comment type="caution">
    <text evidence="1">The sequence shown here is derived from an EMBL/GenBank/DDBJ whole genome shotgun (WGS) entry which is preliminary data.</text>
</comment>
<evidence type="ECO:0000313" key="2">
    <source>
        <dbReference type="Proteomes" id="UP000295351"/>
    </source>
</evidence>